<keyword evidence="2" id="KW-1185">Reference proteome</keyword>
<name>A0ACC3D4F4_9PEZI</name>
<organism evidence="1 2">
    <name type="scientific">Coniosporium uncinatum</name>
    <dbReference type="NCBI Taxonomy" id="93489"/>
    <lineage>
        <taxon>Eukaryota</taxon>
        <taxon>Fungi</taxon>
        <taxon>Dikarya</taxon>
        <taxon>Ascomycota</taxon>
        <taxon>Pezizomycotina</taxon>
        <taxon>Dothideomycetes</taxon>
        <taxon>Dothideomycetes incertae sedis</taxon>
        <taxon>Coniosporium</taxon>
    </lineage>
</organism>
<proteinExistence type="predicted"/>
<evidence type="ECO:0000313" key="2">
    <source>
        <dbReference type="Proteomes" id="UP001186974"/>
    </source>
</evidence>
<accession>A0ACC3D4F4</accession>
<evidence type="ECO:0000313" key="1">
    <source>
        <dbReference type="EMBL" id="KAK3061565.1"/>
    </source>
</evidence>
<comment type="caution">
    <text evidence="1">The sequence shown here is derived from an EMBL/GenBank/DDBJ whole genome shotgun (WGS) entry which is preliminary data.</text>
</comment>
<sequence>MVGTYNGKYADGSKSYGGYAEYARVPGHFVIRIPDAIPSADAAPMLCGGITVFSPLRKNGCGPGKRVGIVGVGGLGHFGLLFAKALGAEKVVAISRSSTKKADTESMGATGFIATDEDKDWHKKNSRTLDLIVSTVSSPNMPLEKYLRLLRTNGTFIQVGAPEDKLPAFAAFSLMAKACKLGGSQIGSPAEIEEMLKLAAEKKVKPWIVSRPMKEANQAIVDMEAGKARYRYVLENDEHARL</sequence>
<reference evidence="1" key="1">
    <citation type="submission" date="2024-09" db="EMBL/GenBank/DDBJ databases">
        <title>Black Yeasts Isolated from many extreme environments.</title>
        <authorList>
            <person name="Coleine C."/>
            <person name="Stajich J.E."/>
            <person name="Selbmann L."/>
        </authorList>
    </citation>
    <scope>NUCLEOTIDE SEQUENCE</scope>
    <source>
        <strain evidence="1">CCFEE 5737</strain>
    </source>
</reference>
<protein>
    <submittedName>
        <fullName evidence="1">Uncharacterized protein</fullName>
    </submittedName>
</protein>
<gene>
    <name evidence="1" type="ORF">LTS18_005917</name>
</gene>
<dbReference type="EMBL" id="JAWDJW010007759">
    <property type="protein sequence ID" value="KAK3061565.1"/>
    <property type="molecule type" value="Genomic_DNA"/>
</dbReference>
<dbReference type="Proteomes" id="UP001186974">
    <property type="component" value="Unassembled WGS sequence"/>
</dbReference>